<feature type="region of interest" description="Disordered" evidence="9">
    <location>
        <begin position="86"/>
        <end position="115"/>
    </location>
</feature>
<dbReference type="InterPro" id="IPR003439">
    <property type="entry name" value="ABC_transporter-like_ATP-bd"/>
</dbReference>
<feature type="transmembrane region" description="Helical" evidence="10">
    <location>
        <begin position="430"/>
        <end position="453"/>
    </location>
</feature>
<accession>A0A9P9G0J1</accession>
<feature type="transmembrane region" description="Helical" evidence="10">
    <location>
        <begin position="465"/>
        <end position="487"/>
    </location>
</feature>
<evidence type="ECO:0000256" key="7">
    <source>
        <dbReference type="ARBA" id="ARBA00022989"/>
    </source>
</evidence>
<dbReference type="OrthoDB" id="245989at2759"/>
<keyword evidence="3" id="KW-0813">Transport</keyword>
<keyword evidence="13" id="KW-1185">Reference proteome</keyword>
<protein>
    <submittedName>
        <fullName evidence="12">ABC-2 type transporter-domain-containing protein</fullName>
    </submittedName>
</protein>
<dbReference type="Pfam" id="PF06422">
    <property type="entry name" value="PDR_CDR"/>
    <property type="match status" value="1"/>
</dbReference>
<keyword evidence="5" id="KW-0547">Nucleotide-binding</keyword>
<keyword evidence="7 10" id="KW-1133">Transmembrane helix</keyword>
<keyword evidence="6" id="KW-0067">ATP-binding</keyword>
<feature type="transmembrane region" description="Helical" evidence="10">
    <location>
        <begin position="1186"/>
        <end position="1204"/>
    </location>
</feature>
<comment type="similarity">
    <text evidence="2">Belongs to the ABC transporter superfamily. ABCG family. PDR (TC 3.A.1.205) subfamily.</text>
</comment>
<sequence length="1217" mass="135864">MSTAFGINANKDATAARQGVPEAGSANNGLSVDETPKQASVTDTGTEEIINEKPSSSPAETLGKDDNGHSEMERRTSIVQALARSYSHASAAHPHAQNPFQAGEDSPLNPNSPNFSGHEWAKAVVELVQQDGHAFRAAGVCFQNLNVYGFGEASNYQSDVANVWLSAGSVFSRLTGSSRKRIDILRGFDGVVHKGEMLVLLGPPGAGCSTTLKTIAGELNGIYVDDGSYFNYQGMAAKEMHSHHRGEAIYTAEVDVHFPQLSPRQLPQGLNRNSFANHLRDVVIAMFSISHIVNTRVGNEYIRGISGGERKRITISKAALSSAPLYAYNLFDKATVVYEGRQIFFGRADAAKHELYDLDSRVRCPAFLKSSLLLGRIATNIRLYRLRSRSIRWLTLLIAPTPRPSMPLSKLSRPRLCLWRGWRRLIGDPGLTLGTLIGNFGIALITGSVFYNLDDTSSSFFRRGALLFLACLMNALASALEMLSLYAQRPIVEKHNRYALYYPSAEAISSMLCDMPYKIANTIVFNLALYFMINLKREPGAAFFFLLISFATVLALILAAILILDLVIFIGFVIPKRYMLDWCKWLYWIDPIAYAFEALVVNEFHNRQYTCDEFIPNIKVLGYGDIPAENRVCSAIGAVERLPYRNFGIVLIWTALFLFTYMIYAELISKNKSKGKVLVYRRGHKPTAIANAEKKHSDSEAAMAHIGPVEQTSIFQWHDVKPGTLTALMGVSGAGKTTLLDCLADRISMGIITGEMLVDGYPRDRSFQRKTGYVQQQDLHLQTSTIREALNFSALLRQPAHILKSEKLNYIDVPGEGLNVEQRKHLTIGIELAAKPPLLLFVNKPTSSLNSQTSWAILDLLEKLTKAGQARFDRLLFLAKGGKTVYFGDISENSKVMTSYFERNGGHECPPEANPAEWMLEVIGAAPGSYSDVDWFNTWRESSEYQAVQNELQRIKQKNQSTTEISEDPTSYREFAAPFMYWRTPVYIYSKAALCTLVALFIGFNQMFAIFNLLTIFGQLRSLYEVRERLSKLIVELPWNALMAIIMYFCWYYLRGGLMFLFLLWFLIFTGTFSTFIIAGFETAEAGANTAFLMTNLCLIFCGGMLSTAVANTEVVCASNEFVSFTPPNGSTCLDFMEKYISQVGGYLVDENATDSCEFCTISETNVYLGALGIKYSDRWRNFGLLWVYVLFNMTAALAVYWLARMPKKSFKKAKKE</sequence>
<keyword evidence="4 10" id="KW-0812">Transmembrane</keyword>
<dbReference type="GO" id="GO:0005524">
    <property type="term" value="F:ATP binding"/>
    <property type="evidence" value="ECO:0007669"/>
    <property type="project" value="UniProtKB-KW"/>
</dbReference>
<feature type="transmembrane region" description="Helical" evidence="10">
    <location>
        <begin position="647"/>
        <end position="664"/>
    </location>
</feature>
<gene>
    <name evidence="12" type="ORF">B0J15DRAFT_518259</name>
</gene>
<dbReference type="EMBL" id="JAGTJS010000039">
    <property type="protein sequence ID" value="KAH7230286.1"/>
    <property type="molecule type" value="Genomic_DNA"/>
</dbReference>
<reference evidence="12" key="1">
    <citation type="journal article" date="2021" name="Nat. Commun.">
        <title>Genetic determinants of endophytism in the Arabidopsis root mycobiome.</title>
        <authorList>
            <person name="Mesny F."/>
            <person name="Miyauchi S."/>
            <person name="Thiergart T."/>
            <person name="Pickel B."/>
            <person name="Atanasova L."/>
            <person name="Karlsson M."/>
            <person name="Huettel B."/>
            <person name="Barry K.W."/>
            <person name="Haridas S."/>
            <person name="Chen C."/>
            <person name="Bauer D."/>
            <person name="Andreopoulos W."/>
            <person name="Pangilinan J."/>
            <person name="LaButti K."/>
            <person name="Riley R."/>
            <person name="Lipzen A."/>
            <person name="Clum A."/>
            <person name="Drula E."/>
            <person name="Henrissat B."/>
            <person name="Kohler A."/>
            <person name="Grigoriev I.V."/>
            <person name="Martin F.M."/>
            <person name="Hacquard S."/>
        </authorList>
    </citation>
    <scope>NUCLEOTIDE SEQUENCE</scope>
    <source>
        <strain evidence="12">FSSC 5 MPI-SDFR-AT-0091</strain>
    </source>
</reference>
<evidence type="ECO:0000256" key="8">
    <source>
        <dbReference type="ARBA" id="ARBA00023136"/>
    </source>
</evidence>
<dbReference type="GO" id="GO:0140359">
    <property type="term" value="F:ABC-type transporter activity"/>
    <property type="evidence" value="ECO:0007669"/>
    <property type="project" value="InterPro"/>
</dbReference>
<evidence type="ECO:0000313" key="13">
    <source>
        <dbReference type="Proteomes" id="UP000736672"/>
    </source>
</evidence>
<evidence type="ECO:0000313" key="12">
    <source>
        <dbReference type="EMBL" id="KAH7230286.1"/>
    </source>
</evidence>
<dbReference type="PANTHER" id="PTHR19241">
    <property type="entry name" value="ATP-BINDING CASSETTE TRANSPORTER"/>
    <property type="match status" value="1"/>
</dbReference>
<dbReference type="InterPro" id="IPR027417">
    <property type="entry name" value="P-loop_NTPase"/>
</dbReference>
<comment type="subcellular location">
    <subcellularLocation>
        <location evidence="1">Membrane</location>
        <topology evidence="1">Multi-pass membrane protein</topology>
    </subcellularLocation>
</comment>
<dbReference type="PROSITE" id="PS00211">
    <property type="entry name" value="ABC_TRANSPORTER_1"/>
    <property type="match status" value="1"/>
</dbReference>
<evidence type="ECO:0000256" key="10">
    <source>
        <dbReference type="SAM" id="Phobius"/>
    </source>
</evidence>
<dbReference type="InterPro" id="IPR013525">
    <property type="entry name" value="ABC2_TM"/>
</dbReference>
<feature type="region of interest" description="Disordered" evidence="9">
    <location>
        <begin position="1"/>
        <end position="73"/>
    </location>
</feature>
<feature type="compositionally biased region" description="Low complexity" evidence="9">
    <location>
        <begin position="86"/>
        <end position="96"/>
    </location>
</feature>
<feature type="transmembrane region" description="Helical" evidence="10">
    <location>
        <begin position="997"/>
        <end position="1017"/>
    </location>
</feature>
<name>A0A9P9G0J1_FUSSL</name>
<feature type="transmembrane region" description="Helical" evidence="10">
    <location>
        <begin position="1091"/>
        <end position="1111"/>
    </location>
</feature>
<dbReference type="Gene3D" id="3.40.50.300">
    <property type="entry name" value="P-loop containing nucleotide triphosphate hydrolases"/>
    <property type="match status" value="2"/>
</dbReference>
<dbReference type="AlphaFoldDB" id="A0A9P9G0J1"/>
<evidence type="ECO:0000259" key="11">
    <source>
        <dbReference type="PROSITE" id="PS50893"/>
    </source>
</evidence>
<keyword evidence="8 10" id="KW-0472">Membrane</keyword>
<dbReference type="GO" id="GO:0016020">
    <property type="term" value="C:membrane"/>
    <property type="evidence" value="ECO:0007669"/>
    <property type="project" value="UniProtKB-SubCell"/>
</dbReference>
<evidence type="ECO:0000256" key="3">
    <source>
        <dbReference type="ARBA" id="ARBA00022448"/>
    </source>
</evidence>
<evidence type="ECO:0000256" key="1">
    <source>
        <dbReference type="ARBA" id="ARBA00004141"/>
    </source>
</evidence>
<dbReference type="SMART" id="SM00382">
    <property type="entry name" value="AAA"/>
    <property type="match status" value="2"/>
</dbReference>
<feature type="domain" description="ABC transporter" evidence="11">
    <location>
        <begin position="165"/>
        <end position="413"/>
    </location>
</feature>
<proteinExistence type="inferred from homology"/>
<dbReference type="PROSITE" id="PS50893">
    <property type="entry name" value="ABC_TRANSPORTER_2"/>
    <property type="match status" value="1"/>
</dbReference>
<comment type="caution">
    <text evidence="12">The sequence shown here is derived from an EMBL/GenBank/DDBJ whole genome shotgun (WGS) entry which is preliminary data.</text>
</comment>
<dbReference type="InterPro" id="IPR010929">
    <property type="entry name" value="PDR_CDR_ABC"/>
</dbReference>
<evidence type="ECO:0000256" key="4">
    <source>
        <dbReference type="ARBA" id="ARBA00022692"/>
    </source>
</evidence>
<organism evidence="12 13">
    <name type="scientific">Fusarium solani</name>
    <name type="common">Filamentous fungus</name>
    <dbReference type="NCBI Taxonomy" id="169388"/>
    <lineage>
        <taxon>Eukaryota</taxon>
        <taxon>Fungi</taxon>
        <taxon>Dikarya</taxon>
        <taxon>Ascomycota</taxon>
        <taxon>Pezizomycotina</taxon>
        <taxon>Sordariomycetes</taxon>
        <taxon>Hypocreomycetidae</taxon>
        <taxon>Hypocreales</taxon>
        <taxon>Nectriaceae</taxon>
        <taxon>Fusarium</taxon>
        <taxon>Fusarium solani species complex</taxon>
    </lineage>
</organism>
<feature type="transmembrane region" description="Helical" evidence="10">
    <location>
        <begin position="1037"/>
        <end position="1054"/>
    </location>
</feature>
<dbReference type="SUPFAM" id="SSF52540">
    <property type="entry name" value="P-loop containing nucleoside triphosphate hydrolases"/>
    <property type="match status" value="2"/>
</dbReference>
<evidence type="ECO:0000256" key="2">
    <source>
        <dbReference type="ARBA" id="ARBA00006012"/>
    </source>
</evidence>
<dbReference type="InterPro" id="IPR003593">
    <property type="entry name" value="AAA+_ATPase"/>
</dbReference>
<evidence type="ECO:0000256" key="5">
    <source>
        <dbReference type="ARBA" id="ARBA00022741"/>
    </source>
</evidence>
<dbReference type="Pfam" id="PF14510">
    <property type="entry name" value="ABC_trans_N"/>
    <property type="match status" value="1"/>
</dbReference>
<evidence type="ECO:0000256" key="6">
    <source>
        <dbReference type="ARBA" id="ARBA00022840"/>
    </source>
</evidence>
<dbReference type="InterPro" id="IPR017871">
    <property type="entry name" value="ABC_transporter-like_CS"/>
</dbReference>
<dbReference type="InterPro" id="IPR029481">
    <property type="entry name" value="ABC_trans_N"/>
</dbReference>
<dbReference type="GO" id="GO:0016887">
    <property type="term" value="F:ATP hydrolysis activity"/>
    <property type="evidence" value="ECO:0007669"/>
    <property type="project" value="InterPro"/>
</dbReference>
<dbReference type="Pfam" id="PF00005">
    <property type="entry name" value="ABC_tran"/>
    <property type="match status" value="2"/>
</dbReference>
<feature type="transmembrane region" description="Helical" evidence="10">
    <location>
        <begin position="1060"/>
        <end position="1079"/>
    </location>
</feature>
<dbReference type="Pfam" id="PF01061">
    <property type="entry name" value="ABC2_membrane"/>
    <property type="match status" value="1"/>
</dbReference>
<evidence type="ECO:0000256" key="9">
    <source>
        <dbReference type="SAM" id="MobiDB-lite"/>
    </source>
</evidence>
<feature type="compositionally biased region" description="Basic and acidic residues" evidence="9">
    <location>
        <begin position="62"/>
        <end position="73"/>
    </location>
</feature>
<dbReference type="Proteomes" id="UP000736672">
    <property type="component" value="Unassembled WGS sequence"/>
</dbReference>
<feature type="transmembrane region" description="Helical" evidence="10">
    <location>
        <begin position="541"/>
        <end position="574"/>
    </location>
</feature>